<dbReference type="InterPro" id="IPR002550">
    <property type="entry name" value="CNNM"/>
</dbReference>
<name>A0A915K4M3_ROMCU</name>
<dbReference type="GO" id="GO:0005886">
    <property type="term" value="C:plasma membrane"/>
    <property type="evidence" value="ECO:0007669"/>
    <property type="project" value="TreeGrafter"/>
</dbReference>
<dbReference type="Proteomes" id="UP000887565">
    <property type="component" value="Unplaced"/>
</dbReference>
<evidence type="ECO:0000313" key="5">
    <source>
        <dbReference type="WBParaSite" id="nRc.2.0.1.t33154-RA"/>
    </source>
</evidence>
<organism evidence="4 5">
    <name type="scientific">Romanomermis culicivorax</name>
    <name type="common">Nematode worm</name>
    <dbReference type="NCBI Taxonomy" id="13658"/>
    <lineage>
        <taxon>Eukaryota</taxon>
        <taxon>Metazoa</taxon>
        <taxon>Ecdysozoa</taxon>
        <taxon>Nematoda</taxon>
        <taxon>Enoplea</taxon>
        <taxon>Dorylaimia</taxon>
        <taxon>Mermithida</taxon>
        <taxon>Mermithoidea</taxon>
        <taxon>Mermithidae</taxon>
        <taxon>Romanomermis</taxon>
    </lineage>
</organism>
<dbReference type="InterPro" id="IPR046342">
    <property type="entry name" value="CBS_dom_sf"/>
</dbReference>
<sequence length="388" mass="43327">MDECLCQICGKFFDEEGTVPRNFRNFLLFCSNLSGGTIFVSPDKEFRLLIYGQNLRKVDQLRITTSDVSCDRNQVIAIVPKDKFDPSNGSDDDEDSSQLVAPLTLEKNNQKFSLCLCVDGSSNAGRDSSQQKFKRSVNIASFNSSEKDLKCYHHGKTSFLRTKSAEHYLPLWLQITIILVLLILSGIFSGLNLGLMALDKTELKIILKVGDPREREYAKKIYPIRKSGNYLLCTLLLGNVVVNSTISILFDDLTTGLIAVIFSSLGIVIFGEIVPQAVCSRYGLAVGAYTFWITRFFMVLTFPLSYPISKVLDKALGEEVRQVYNRERLLELIRLSKEEQAADLGTCQEVQIVTGALELSKKTVGEVMTPIGDVFMLSSDVMLGVFKE</sequence>
<proteinExistence type="predicted"/>
<protein>
    <submittedName>
        <fullName evidence="5">CNNM transmembrane domain-containing protein</fullName>
    </submittedName>
</protein>
<keyword evidence="1 2" id="KW-0812">Transmembrane</keyword>
<evidence type="ECO:0000256" key="1">
    <source>
        <dbReference type="PROSITE-ProRule" id="PRU01193"/>
    </source>
</evidence>
<keyword evidence="4" id="KW-1185">Reference proteome</keyword>
<dbReference type="GO" id="GO:0010960">
    <property type="term" value="P:magnesium ion homeostasis"/>
    <property type="evidence" value="ECO:0007669"/>
    <property type="project" value="InterPro"/>
</dbReference>
<feature type="transmembrane region" description="Helical" evidence="2">
    <location>
        <begin position="286"/>
        <end position="306"/>
    </location>
</feature>
<feature type="transmembrane region" description="Helical" evidence="2">
    <location>
        <begin position="171"/>
        <end position="198"/>
    </location>
</feature>
<dbReference type="WBParaSite" id="nRc.2.0.1.t33154-RA">
    <property type="protein sequence ID" value="nRc.2.0.1.t33154-RA"/>
    <property type="gene ID" value="nRc.2.0.1.g33154"/>
</dbReference>
<dbReference type="Gene3D" id="3.10.580.10">
    <property type="entry name" value="CBS-domain"/>
    <property type="match status" value="1"/>
</dbReference>
<dbReference type="InterPro" id="IPR045095">
    <property type="entry name" value="ACDP"/>
</dbReference>
<dbReference type="PANTHER" id="PTHR12064:SF94">
    <property type="entry name" value="UNEXTENDED PROTEIN"/>
    <property type="match status" value="1"/>
</dbReference>
<dbReference type="Pfam" id="PF01595">
    <property type="entry name" value="CNNM"/>
    <property type="match status" value="1"/>
</dbReference>
<keyword evidence="1 2" id="KW-0472">Membrane</keyword>
<dbReference type="PROSITE" id="PS51846">
    <property type="entry name" value="CNNM"/>
    <property type="match status" value="1"/>
</dbReference>
<reference evidence="5" key="1">
    <citation type="submission" date="2022-11" db="UniProtKB">
        <authorList>
            <consortium name="WormBaseParasite"/>
        </authorList>
    </citation>
    <scope>IDENTIFICATION</scope>
</reference>
<dbReference type="GO" id="GO:0022857">
    <property type="term" value="F:transmembrane transporter activity"/>
    <property type="evidence" value="ECO:0007669"/>
    <property type="project" value="TreeGrafter"/>
</dbReference>
<evidence type="ECO:0000256" key="2">
    <source>
        <dbReference type="SAM" id="Phobius"/>
    </source>
</evidence>
<evidence type="ECO:0000259" key="3">
    <source>
        <dbReference type="PROSITE" id="PS51846"/>
    </source>
</evidence>
<accession>A0A915K4M3</accession>
<feature type="domain" description="CNNM transmembrane" evidence="3">
    <location>
        <begin position="167"/>
        <end position="348"/>
    </location>
</feature>
<evidence type="ECO:0000313" key="4">
    <source>
        <dbReference type="Proteomes" id="UP000887565"/>
    </source>
</evidence>
<keyword evidence="1 2" id="KW-1133">Transmembrane helix</keyword>
<dbReference type="PANTHER" id="PTHR12064">
    <property type="entry name" value="METAL TRANSPORTER CNNM"/>
    <property type="match status" value="1"/>
</dbReference>
<feature type="transmembrane region" description="Helical" evidence="2">
    <location>
        <begin position="229"/>
        <end position="250"/>
    </location>
</feature>
<feature type="transmembrane region" description="Helical" evidence="2">
    <location>
        <begin position="256"/>
        <end position="274"/>
    </location>
</feature>
<dbReference type="AlphaFoldDB" id="A0A915K4M3"/>